<gene>
    <name evidence="11" type="ORF">SNE40_017163</name>
</gene>
<evidence type="ECO:0000256" key="1">
    <source>
        <dbReference type="ARBA" id="ARBA00004325"/>
    </source>
</evidence>
<evidence type="ECO:0000256" key="10">
    <source>
        <dbReference type="PIRNR" id="PIRNR017835"/>
    </source>
</evidence>
<proteinExistence type="inferred from homology"/>
<dbReference type="PIRSF" id="PIRSF017835">
    <property type="entry name" value="ATP-synth_g_mitoch_animal"/>
    <property type="match status" value="1"/>
</dbReference>
<name>A0AAN8J9X6_PATCE</name>
<evidence type="ECO:0000256" key="9">
    <source>
        <dbReference type="ARBA" id="ARBA00023310"/>
    </source>
</evidence>
<dbReference type="GO" id="GO:0015078">
    <property type="term" value="F:proton transmembrane transporter activity"/>
    <property type="evidence" value="ECO:0007669"/>
    <property type="project" value="UniProtKB-UniRule"/>
</dbReference>
<evidence type="ECO:0000256" key="6">
    <source>
        <dbReference type="ARBA" id="ARBA00023065"/>
    </source>
</evidence>
<keyword evidence="4 10" id="KW-0138">CF(0)</keyword>
<dbReference type="EMBL" id="JAZGQO010000011">
    <property type="protein sequence ID" value="KAK6173762.1"/>
    <property type="molecule type" value="Genomic_DNA"/>
</dbReference>
<dbReference type="AlphaFoldDB" id="A0AAN8J9X6"/>
<evidence type="ECO:0000256" key="8">
    <source>
        <dbReference type="ARBA" id="ARBA00023136"/>
    </source>
</evidence>
<keyword evidence="6 10" id="KW-0406">Ion transport</keyword>
<accession>A0AAN8J9X6</accession>
<sequence>MAQAAQKAGGLATRLVNTAKGIQSYSTPRLQTFWKYAKVELRPPTLSEMPQVQEGINNIIVSARTGKWKKLTVKESLINSVIVLECIFCFTLGEIIGKRSLVGYNIPGAFYPSS</sequence>
<evidence type="ECO:0000256" key="7">
    <source>
        <dbReference type="ARBA" id="ARBA00023128"/>
    </source>
</evidence>
<dbReference type="GO" id="GO:0015986">
    <property type="term" value="P:proton motive force-driven ATP synthesis"/>
    <property type="evidence" value="ECO:0007669"/>
    <property type="project" value="UniProtKB-UniRule"/>
</dbReference>
<evidence type="ECO:0000313" key="11">
    <source>
        <dbReference type="EMBL" id="KAK6173762.1"/>
    </source>
</evidence>
<keyword evidence="8 10" id="KW-0472">Membrane</keyword>
<dbReference type="GO" id="GO:0045259">
    <property type="term" value="C:proton-transporting ATP synthase complex"/>
    <property type="evidence" value="ECO:0007669"/>
    <property type="project" value="UniProtKB-UniRule"/>
</dbReference>
<keyword evidence="7 10" id="KW-0496">Mitochondrion</keyword>
<keyword evidence="9 10" id="KW-0066">ATP synthesis</keyword>
<dbReference type="InterPro" id="IPR016702">
    <property type="entry name" value="ATP5MG_metazoa"/>
</dbReference>
<keyword evidence="5 10" id="KW-0375">Hydrogen ion transport</keyword>
<keyword evidence="3 10" id="KW-0813">Transport</keyword>
<dbReference type="Proteomes" id="UP001347796">
    <property type="component" value="Unassembled WGS sequence"/>
</dbReference>
<evidence type="ECO:0000256" key="2">
    <source>
        <dbReference type="ARBA" id="ARBA00005699"/>
    </source>
</evidence>
<reference evidence="11 12" key="1">
    <citation type="submission" date="2024-01" db="EMBL/GenBank/DDBJ databases">
        <title>The genome of the rayed Mediterranean limpet Patella caerulea (Linnaeus, 1758).</title>
        <authorList>
            <person name="Anh-Thu Weber A."/>
            <person name="Halstead-Nussloch G."/>
        </authorList>
    </citation>
    <scope>NUCLEOTIDE SEQUENCE [LARGE SCALE GENOMIC DNA]</scope>
    <source>
        <strain evidence="11">AATW-2023a</strain>
        <tissue evidence="11">Whole specimen</tissue>
    </source>
</reference>
<evidence type="ECO:0000256" key="4">
    <source>
        <dbReference type="ARBA" id="ARBA00022547"/>
    </source>
</evidence>
<comment type="caution">
    <text evidence="11">The sequence shown here is derived from an EMBL/GenBank/DDBJ whole genome shotgun (WGS) entry which is preliminary data.</text>
</comment>
<comment type="similarity">
    <text evidence="2 10">Belongs to the ATPase g subunit family.</text>
</comment>
<protein>
    <recommendedName>
        <fullName evidence="10">ATP synthase subunit g</fullName>
        <shortName evidence="10">ATPase subunit g</shortName>
    </recommendedName>
</protein>
<organism evidence="11 12">
    <name type="scientific">Patella caerulea</name>
    <name type="common">Rayed Mediterranean limpet</name>
    <dbReference type="NCBI Taxonomy" id="87958"/>
    <lineage>
        <taxon>Eukaryota</taxon>
        <taxon>Metazoa</taxon>
        <taxon>Spiralia</taxon>
        <taxon>Lophotrochozoa</taxon>
        <taxon>Mollusca</taxon>
        <taxon>Gastropoda</taxon>
        <taxon>Patellogastropoda</taxon>
        <taxon>Patelloidea</taxon>
        <taxon>Patellidae</taxon>
        <taxon>Patella</taxon>
    </lineage>
</organism>
<dbReference type="InterPro" id="IPR006808">
    <property type="entry name" value="ATP_synth_F0_gsu_mt"/>
</dbReference>
<keyword evidence="12" id="KW-1185">Reference proteome</keyword>
<comment type="subcellular location">
    <subcellularLocation>
        <location evidence="1">Mitochondrion membrane</location>
    </subcellularLocation>
</comment>
<dbReference type="GO" id="GO:0031966">
    <property type="term" value="C:mitochondrial membrane"/>
    <property type="evidence" value="ECO:0007669"/>
    <property type="project" value="UniProtKB-SubCell"/>
</dbReference>
<dbReference type="PANTHER" id="PTHR12386">
    <property type="entry name" value="ATP SYNTHASE SUBUNIT"/>
    <property type="match status" value="1"/>
</dbReference>
<evidence type="ECO:0000313" key="12">
    <source>
        <dbReference type="Proteomes" id="UP001347796"/>
    </source>
</evidence>
<evidence type="ECO:0000256" key="3">
    <source>
        <dbReference type="ARBA" id="ARBA00022448"/>
    </source>
</evidence>
<dbReference type="Pfam" id="PF04718">
    <property type="entry name" value="ATP-synt_G"/>
    <property type="match status" value="1"/>
</dbReference>
<evidence type="ECO:0000256" key="5">
    <source>
        <dbReference type="ARBA" id="ARBA00022781"/>
    </source>
</evidence>